<name>A0A1E5L7H7_9FIRM</name>
<proteinExistence type="predicted"/>
<dbReference type="Pfam" id="PF12706">
    <property type="entry name" value="Lactamase_B_2"/>
    <property type="match status" value="1"/>
</dbReference>
<comment type="caution">
    <text evidence="2">The sequence shown here is derived from an EMBL/GenBank/DDBJ whole genome shotgun (WGS) entry which is preliminary data.</text>
</comment>
<dbReference type="PANTHER" id="PTHR15032">
    <property type="entry name" value="N-ACYL-PHOSPHATIDYLETHANOLAMINE-HYDROLYZING PHOSPHOLIPASE D"/>
    <property type="match status" value="1"/>
</dbReference>
<dbReference type="PIRSF" id="PIRSF038896">
    <property type="entry name" value="NAPE-PLD"/>
    <property type="match status" value="1"/>
</dbReference>
<dbReference type="OrthoDB" id="9805728at2"/>
<dbReference type="InterPro" id="IPR001279">
    <property type="entry name" value="Metallo-B-lactamas"/>
</dbReference>
<dbReference type="Proteomes" id="UP000095255">
    <property type="component" value="Unassembled WGS sequence"/>
</dbReference>
<dbReference type="GO" id="GO:0005737">
    <property type="term" value="C:cytoplasm"/>
    <property type="evidence" value="ECO:0007669"/>
    <property type="project" value="TreeGrafter"/>
</dbReference>
<dbReference type="RefSeq" id="WP_069701645.1">
    <property type="nucleotide sequence ID" value="NZ_MJAT01000010.1"/>
</dbReference>
<feature type="domain" description="Metallo-beta-lactamase" evidence="1">
    <location>
        <begin position="75"/>
        <end position="281"/>
    </location>
</feature>
<dbReference type="GO" id="GO:0070290">
    <property type="term" value="F:N-acylphosphatidylethanolamine-specific phospholipase D activity"/>
    <property type="evidence" value="ECO:0007669"/>
    <property type="project" value="InterPro"/>
</dbReference>
<dbReference type="PANTHER" id="PTHR15032:SF36">
    <property type="entry name" value="METALLO-BETA-LACTAMASE DOMAIN-CONTAINING PROTEIN"/>
    <property type="match status" value="1"/>
</dbReference>
<gene>
    <name evidence="2" type="ORF">BHU72_14935</name>
</gene>
<dbReference type="InterPro" id="IPR036866">
    <property type="entry name" value="RibonucZ/Hydroxyglut_hydro"/>
</dbReference>
<dbReference type="SUPFAM" id="SSF56281">
    <property type="entry name" value="Metallo-hydrolase/oxidoreductase"/>
    <property type="match status" value="1"/>
</dbReference>
<keyword evidence="2" id="KW-0378">Hydrolase</keyword>
<evidence type="ECO:0000313" key="3">
    <source>
        <dbReference type="Proteomes" id="UP000095255"/>
    </source>
</evidence>
<keyword evidence="3" id="KW-1185">Reference proteome</keyword>
<accession>A0A1E5L7H7</accession>
<dbReference type="AlphaFoldDB" id="A0A1E5L7H7"/>
<reference evidence="2 3" key="1">
    <citation type="submission" date="2016-09" db="EMBL/GenBank/DDBJ databases">
        <title>Desulfuribacillus arsenicus sp. nov., an obligately anaerobic, dissimilatory arsenic- and antimonate-reducing bacterium isolated from anoxic sediments.</title>
        <authorList>
            <person name="Abin C.A."/>
            <person name="Hollibaugh J.T."/>
        </authorList>
    </citation>
    <scope>NUCLEOTIDE SEQUENCE [LARGE SCALE GENOMIC DNA]</scope>
    <source>
        <strain evidence="2 3">MLFW-2</strain>
    </source>
</reference>
<organism evidence="2 3">
    <name type="scientific">Desulfuribacillus stibiiarsenatis</name>
    <dbReference type="NCBI Taxonomy" id="1390249"/>
    <lineage>
        <taxon>Bacteria</taxon>
        <taxon>Bacillati</taxon>
        <taxon>Bacillota</taxon>
        <taxon>Desulfuribacillia</taxon>
        <taxon>Desulfuribacillales</taxon>
        <taxon>Desulfuribacillaceae</taxon>
        <taxon>Desulfuribacillus</taxon>
    </lineage>
</organism>
<evidence type="ECO:0000313" key="2">
    <source>
        <dbReference type="EMBL" id="OEH85998.1"/>
    </source>
</evidence>
<sequence>MRQIFSNLDNVQLTTTFKDLLAWRKERSQNKKTQSTYVVAQADTKNIQYLHNNRTEATITSIGHCTFLIQMNGLNILTDPVWAYRMGFAKRLSNVGLSMDELPLIDVVVISHNHYDHLDFSTLKKLRKINPKTIYLVPCGVKSLFTRRGFNTVDEFNWWDFHEVQGVEFHFVPAQHWSKRLLFDTNCSHWGGWVMKCSSNAIHSNGNEHPTSNESTVYFVGDTGYFRGFQLLREKFSIQYMLTPIGAYAPEWFMKIQHMTPEQAVQAYEDCGAKYFIPMHHDAFQLGDDTTEEALARLKKHWLEKKLETNDLLLPKLGETIKM</sequence>
<evidence type="ECO:0000259" key="1">
    <source>
        <dbReference type="Pfam" id="PF12706"/>
    </source>
</evidence>
<dbReference type="InterPro" id="IPR024884">
    <property type="entry name" value="NAPE-PLD"/>
</dbReference>
<dbReference type="Gene3D" id="3.60.15.10">
    <property type="entry name" value="Ribonuclease Z/Hydroxyacylglutathione hydrolase-like"/>
    <property type="match status" value="1"/>
</dbReference>
<dbReference type="EMBL" id="MJAT01000010">
    <property type="protein sequence ID" value="OEH85998.1"/>
    <property type="molecule type" value="Genomic_DNA"/>
</dbReference>
<dbReference type="GO" id="GO:0008270">
    <property type="term" value="F:zinc ion binding"/>
    <property type="evidence" value="ECO:0007669"/>
    <property type="project" value="InterPro"/>
</dbReference>
<protein>
    <submittedName>
        <fullName evidence="2">MBL fold metallo-hydrolase</fullName>
    </submittedName>
</protein>